<evidence type="ECO:0000256" key="8">
    <source>
        <dbReference type="HAMAP-Rule" id="MF_00181"/>
    </source>
</evidence>
<feature type="active site" evidence="8">
    <location>
        <position position="345"/>
    </location>
</feature>
<dbReference type="EMBL" id="FOIT01000003">
    <property type="protein sequence ID" value="SEW01958.1"/>
    <property type="molecule type" value="Genomic_DNA"/>
</dbReference>
<evidence type="ECO:0000313" key="11">
    <source>
        <dbReference type="Proteomes" id="UP000243605"/>
    </source>
</evidence>
<feature type="binding site" evidence="8">
    <location>
        <position position="343"/>
    </location>
    <ligand>
        <name>Mn(2+)</name>
        <dbReference type="ChEBI" id="CHEBI:29035"/>
        <label>1</label>
    </ligand>
</feature>
<dbReference type="Proteomes" id="UP000243605">
    <property type="component" value="Unassembled WGS sequence"/>
</dbReference>
<dbReference type="HAMAP" id="MF_00181">
    <property type="entry name" value="Cytosol_peptidase_M17"/>
    <property type="match status" value="1"/>
</dbReference>
<dbReference type="SUPFAM" id="SSF53187">
    <property type="entry name" value="Zn-dependent exopeptidases"/>
    <property type="match status" value="1"/>
</dbReference>
<dbReference type="Pfam" id="PF00883">
    <property type="entry name" value="Peptidase_M17"/>
    <property type="match status" value="1"/>
</dbReference>
<evidence type="ECO:0000256" key="3">
    <source>
        <dbReference type="ARBA" id="ARBA00009528"/>
    </source>
</evidence>
<protein>
    <recommendedName>
        <fullName evidence="8">Probable cytosol aminopeptidase</fullName>
        <ecNumber evidence="8">3.4.11.1</ecNumber>
    </recommendedName>
    <alternativeName>
        <fullName evidence="8">Leucine aminopeptidase</fullName>
        <shortName evidence="8">LAP</shortName>
        <ecNumber evidence="8">3.4.11.10</ecNumber>
    </alternativeName>
    <alternativeName>
        <fullName evidence="8">Leucyl aminopeptidase</fullName>
    </alternativeName>
</protein>
<evidence type="ECO:0000313" key="10">
    <source>
        <dbReference type="EMBL" id="SEW01958.1"/>
    </source>
</evidence>
<evidence type="ECO:0000256" key="1">
    <source>
        <dbReference type="ARBA" id="ARBA00000135"/>
    </source>
</evidence>
<sequence>MNFTYLNKYEMTEGPVVIALPSHLNQLDNFEEVDALLGGSLEAMVKEKILTTKRGSISSTGATIQTEYKKVITVGLGNKNELGYKEMISVFAHLFKHLRKEKIDTAQVLLDSFSYDNGNLGEVLPVALYMAVHEFDSYKSDKKPYYIDQLNLTLTSAQDLESDIERYKYLGEGIARARDYSETPPNLLYPENFAEQINAEFKDVANVTVEVKDDKVLEDEGYGLIMAVGKASVRKPRLVTLEYKPENPKNESPIALVGKGITYDTGGYSIKTKNGMPEMKRDMSGAANVVGMFHAISKMELPVHVVAVLALAENMIDGNGMRPDDVYTALSGHSVEIKNTDAEGRLVLADAVFHAAQYTPEVIMDFATLTGAVVMALSGDRTGVWTNQPRTFIEDVLAVSDTVGEEMWQLPISEIEEDKVKKSEIADITNHYPAPGAASFAACFIKQFVDSKPWIHFDIAGTASTGTGSELGPKGATGTPIRTIVKYLEQYK</sequence>
<comment type="catalytic activity">
    <reaction evidence="2 8">
        <text>Release of an N-terminal amino acid, preferentially leucine, but not glutamic or aspartic acids.</text>
        <dbReference type="EC" id="3.4.11.10"/>
    </reaction>
</comment>
<comment type="catalytic activity">
    <reaction evidence="1 8">
        <text>Release of an N-terminal amino acid, Xaa-|-Yaa-, in which Xaa is preferably Leu, but may be other amino acids including Pro although not Arg or Lys, and Yaa may be Pro. Amino acid amides and methyl esters are also readily hydrolyzed, but rates on arylamides are exceedingly low.</text>
        <dbReference type="EC" id="3.4.11.1"/>
    </reaction>
</comment>
<feature type="binding site" evidence="8">
    <location>
        <position position="264"/>
    </location>
    <ligand>
        <name>Mn(2+)</name>
        <dbReference type="ChEBI" id="CHEBI:29035"/>
        <label>1</label>
    </ligand>
</feature>
<feature type="binding site" evidence="8">
    <location>
        <position position="282"/>
    </location>
    <ligand>
        <name>Mn(2+)</name>
        <dbReference type="ChEBI" id="CHEBI:29035"/>
        <label>2</label>
    </ligand>
</feature>
<feature type="domain" description="Cytosol aminopeptidase" evidence="9">
    <location>
        <begin position="339"/>
        <end position="346"/>
    </location>
</feature>
<dbReference type="SUPFAM" id="SSF52949">
    <property type="entry name" value="Macro domain-like"/>
    <property type="match status" value="1"/>
</dbReference>
<dbReference type="NCBIfam" id="NF002073">
    <property type="entry name" value="PRK00913.1-2"/>
    <property type="match status" value="1"/>
</dbReference>
<dbReference type="InterPro" id="IPR008283">
    <property type="entry name" value="Peptidase_M17_N"/>
</dbReference>
<dbReference type="EC" id="3.4.11.1" evidence="8"/>
<dbReference type="PANTHER" id="PTHR11963:SF23">
    <property type="entry name" value="CYTOSOL AMINOPEPTIDASE"/>
    <property type="match status" value="1"/>
</dbReference>
<comment type="cofactor">
    <cofactor evidence="8">
        <name>Mn(2+)</name>
        <dbReference type="ChEBI" id="CHEBI:29035"/>
    </cofactor>
    <text evidence="8">Binds 2 manganese ions per subunit.</text>
</comment>
<dbReference type="Pfam" id="PF02789">
    <property type="entry name" value="Peptidase_M17_N"/>
    <property type="match status" value="1"/>
</dbReference>
<reference evidence="10 11" key="1">
    <citation type="submission" date="2016-10" db="EMBL/GenBank/DDBJ databases">
        <authorList>
            <person name="Varghese N."/>
            <person name="Submissions S."/>
        </authorList>
    </citation>
    <scope>NUCLEOTIDE SEQUENCE [LARGE SCALE GENOMIC DNA]</scope>
    <source>
        <strain evidence="10 11">IBRC-M10081</strain>
    </source>
</reference>
<keyword evidence="4 8" id="KW-0031">Aminopeptidase</keyword>
<dbReference type="CDD" id="cd00433">
    <property type="entry name" value="Peptidase_M17"/>
    <property type="match status" value="1"/>
</dbReference>
<dbReference type="EC" id="3.4.11.10" evidence="8"/>
<evidence type="ECO:0000256" key="4">
    <source>
        <dbReference type="ARBA" id="ARBA00022438"/>
    </source>
</evidence>
<dbReference type="InterPro" id="IPR043472">
    <property type="entry name" value="Macro_dom-like"/>
</dbReference>
<comment type="similarity">
    <text evidence="3 8">Belongs to the peptidase M17 family.</text>
</comment>
<feature type="binding site" evidence="8">
    <location>
        <position position="343"/>
    </location>
    <ligand>
        <name>Mn(2+)</name>
        <dbReference type="ChEBI" id="CHEBI:29035"/>
        <label>2</label>
    </ligand>
</feature>
<keyword evidence="5 8" id="KW-0645">Protease</keyword>
<dbReference type="GO" id="GO:0030145">
    <property type="term" value="F:manganese ion binding"/>
    <property type="evidence" value="ECO:0007669"/>
    <property type="project" value="UniProtKB-UniRule"/>
</dbReference>
<dbReference type="GO" id="GO:0005737">
    <property type="term" value="C:cytoplasm"/>
    <property type="evidence" value="ECO:0007669"/>
    <property type="project" value="UniProtKB-SubCell"/>
</dbReference>
<dbReference type="AlphaFoldDB" id="A0A662Z396"/>
<keyword evidence="8" id="KW-0479">Metal-binding</keyword>
<evidence type="ECO:0000256" key="2">
    <source>
        <dbReference type="ARBA" id="ARBA00000967"/>
    </source>
</evidence>
<feature type="active site" evidence="8">
    <location>
        <position position="271"/>
    </location>
</feature>
<dbReference type="GO" id="GO:0006508">
    <property type="term" value="P:proteolysis"/>
    <property type="evidence" value="ECO:0007669"/>
    <property type="project" value="UniProtKB-KW"/>
</dbReference>
<gene>
    <name evidence="8" type="primary">pepA</name>
    <name evidence="10" type="ORF">SAMN05192557_1266</name>
</gene>
<keyword evidence="8" id="KW-0963">Cytoplasm</keyword>
<dbReference type="RefSeq" id="WP_245705641.1">
    <property type="nucleotide sequence ID" value="NZ_FOIT01000003.1"/>
</dbReference>
<dbReference type="PRINTS" id="PR00481">
    <property type="entry name" value="LAMNOPPTDASE"/>
</dbReference>
<keyword evidence="11" id="KW-1185">Reference proteome</keyword>
<dbReference type="PROSITE" id="PS00631">
    <property type="entry name" value="CYTOSOL_AP"/>
    <property type="match status" value="1"/>
</dbReference>
<evidence type="ECO:0000256" key="7">
    <source>
        <dbReference type="ARBA" id="ARBA00049972"/>
    </source>
</evidence>
<comment type="subcellular location">
    <subcellularLocation>
        <location evidence="8">Cytoplasm</location>
    </subcellularLocation>
</comment>
<dbReference type="PANTHER" id="PTHR11963">
    <property type="entry name" value="LEUCINE AMINOPEPTIDASE-RELATED"/>
    <property type="match status" value="1"/>
</dbReference>
<dbReference type="Gene3D" id="3.40.630.10">
    <property type="entry name" value="Zn peptidases"/>
    <property type="match status" value="1"/>
</dbReference>
<evidence type="ECO:0000256" key="5">
    <source>
        <dbReference type="ARBA" id="ARBA00022670"/>
    </source>
</evidence>
<dbReference type="GO" id="GO:0070006">
    <property type="term" value="F:metalloaminopeptidase activity"/>
    <property type="evidence" value="ECO:0007669"/>
    <property type="project" value="InterPro"/>
</dbReference>
<dbReference type="Gene3D" id="3.40.220.10">
    <property type="entry name" value="Leucine Aminopeptidase, subunit E, domain 1"/>
    <property type="match status" value="1"/>
</dbReference>
<keyword evidence="8" id="KW-0464">Manganese</keyword>
<feature type="binding site" evidence="8">
    <location>
        <position position="259"/>
    </location>
    <ligand>
        <name>Mn(2+)</name>
        <dbReference type="ChEBI" id="CHEBI:29035"/>
        <label>2</label>
    </ligand>
</feature>
<name>A0A662Z396_9STAP</name>
<proteinExistence type="inferred from homology"/>
<organism evidence="10 11">
    <name type="scientific">Aliicoccus persicus</name>
    <dbReference type="NCBI Taxonomy" id="930138"/>
    <lineage>
        <taxon>Bacteria</taxon>
        <taxon>Bacillati</taxon>
        <taxon>Bacillota</taxon>
        <taxon>Bacilli</taxon>
        <taxon>Bacillales</taxon>
        <taxon>Staphylococcaceae</taxon>
        <taxon>Aliicoccus</taxon>
    </lineage>
</organism>
<comment type="function">
    <text evidence="7 8">Presumably involved in the processing and regular turnover of intracellular proteins. Catalyzes the removal of unsubstituted N-terminal amino acids from various peptides.</text>
</comment>
<dbReference type="InterPro" id="IPR023042">
    <property type="entry name" value="Peptidase_M17_leu_NH2_pept"/>
</dbReference>
<feature type="binding site" evidence="8">
    <location>
        <position position="264"/>
    </location>
    <ligand>
        <name>Mn(2+)</name>
        <dbReference type="ChEBI" id="CHEBI:29035"/>
        <label>2</label>
    </ligand>
</feature>
<accession>A0A662Z396</accession>
<evidence type="ECO:0000256" key="6">
    <source>
        <dbReference type="ARBA" id="ARBA00022801"/>
    </source>
</evidence>
<dbReference type="InterPro" id="IPR011356">
    <property type="entry name" value="Leucine_aapep/pepB"/>
</dbReference>
<dbReference type="InterPro" id="IPR000819">
    <property type="entry name" value="Peptidase_M17_C"/>
</dbReference>
<feature type="binding site" evidence="8">
    <location>
        <position position="341"/>
    </location>
    <ligand>
        <name>Mn(2+)</name>
        <dbReference type="ChEBI" id="CHEBI:29035"/>
        <label>1</label>
    </ligand>
</feature>
<keyword evidence="6 8" id="KW-0378">Hydrolase</keyword>
<evidence type="ECO:0000259" key="9">
    <source>
        <dbReference type="PROSITE" id="PS00631"/>
    </source>
</evidence>